<reference evidence="1" key="1">
    <citation type="submission" date="2019-09" db="EMBL/GenBank/DDBJ databases">
        <title>Draft genome information of white flower Hibiscus syriacus.</title>
        <authorList>
            <person name="Kim Y.-M."/>
        </authorList>
    </citation>
    <scope>NUCLEOTIDE SEQUENCE [LARGE SCALE GENOMIC DNA]</scope>
    <source>
        <strain evidence="1">YM2019G1</strain>
    </source>
</reference>
<protein>
    <submittedName>
        <fullName evidence="1">Uncharacterized protein</fullName>
    </submittedName>
</protein>
<accession>A0A6A3BYV3</accession>
<dbReference type="AlphaFoldDB" id="A0A6A3BYV3"/>
<sequence>MGQFRLQQQVMALKPYPSTLMSLASSSHPPKLSRIRCFPAFHTLNEPIKAHHLPSLRAVKPRLVCRMKGSGCFYFMKSISMKIVHL</sequence>
<keyword evidence="2" id="KW-1185">Reference proteome</keyword>
<gene>
    <name evidence="1" type="ORF">F3Y22_tig00014444pilonHSYRG00041</name>
</gene>
<dbReference type="Proteomes" id="UP000436088">
    <property type="component" value="Unassembled WGS sequence"/>
</dbReference>
<proteinExistence type="predicted"/>
<organism evidence="1 2">
    <name type="scientific">Hibiscus syriacus</name>
    <name type="common">Rose of Sharon</name>
    <dbReference type="NCBI Taxonomy" id="106335"/>
    <lineage>
        <taxon>Eukaryota</taxon>
        <taxon>Viridiplantae</taxon>
        <taxon>Streptophyta</taxon>
        <taxon>Embryophyta</taxon>
        <taxon>Tracheophyta</taxon>
        <taxon>Spermatophyta</taxon>
        <taxon>Magnoliopsida</taxon>
        <taxon>eudicotyledons</taxon>
        <taxon>Gunneridae</taxon>
        <taxon>Pentapetalae</taxon>
        <taxon>rosids</taxon>
        <taxon>malvids</taxon>
        <taxon>Malvales</taxon>
        <taxon>Malvaceae</taxon>
        <taxon>Malvoideae</taxon>
        <taxon>Hibiscus</taxon>
    </lineage>
</organism>
<comment type="caution">
    <text evidence="1">The sequence shown here is derived from an EMBL/GenBank/DDBJ whole genome shotgun (WGS) entry which is preliminary data.</text>
</comment>
<dbReference type="EMBL" id="VEPZ02000575">
    <property type="protein sequence ID" value="KAE8722030.1"/>
    <property type="molecule type" value="Genomic_DNA"/>
</dbReference>
<name>A0A6A3BYV3_HIBSY</name>
<evidence type="ECO:0000313" key="2">
    <source>
        <dbReference type="Proteomes" id="UP000436088"/>
    </source>
</evidence>
<evidence type="ECO:0000313" key="1">
    <source>
        <dbReference type="EMBL" id="KAE8722030.1"/>
    </source>
</evidence>